<keyword evidence="8" id="KW-0333">Golgi apparatus</keyword>
<sequence length="386" mass="44446">MLVRRSRKNVVGAVLFLSLPMAYLVLYGAGKLFQLHREWTKVPAPALPKIREITDLRKTSATTQIRAIAQHTPVKHDGFNRTLQHTTGKPLWTFNDENIAKIRRDIEDVCHLQKNIAMTKWNTWVGMAFPYDQEPRKIFRLTRTLFNLFPEKAPFEGQLFNTCSVVGNGGILLNSGCGPEIDAADFVFRCNLPPLRGFEKDVGRKVNLTTMNPSILRIYYGRLETEKDRDDFAQKMVELKYSYLLIPIFVTIRGAKDVQILSEFLMSRKDLFVKPLFPSKIWAKTVNIYWKLKSGSKLVESRLTTGLQLLTTALSMCKHVNMYGYYPSEISPSGTHIPYHYFEPNSTYNYTYGMGGIHNMTKEYEVVFQDMDVKRIARLRHQCNAP</sequence>
<keyword evidence="9" id="KW-0472">Membrane</keyword>
<dbReference type="GO" id="GO:0006491">
    <property type="term" value="P:N-glycan processing"/>
    <property type="evidence" value="ECO:0000318"/>
    <property type="project" value="GO_Central"/>
</dbReference>
<dbReference type="InterPro" id="IPR038578">
    <property type="entry name" value="GT29-like_sf"/>
</dbReference>
<gene>
    <name evidence="12" type="primary">LOC118428424</name>
</gene>
<comment type="subcellular location">
    <subcellularLocation>
        <location evidence="1">Golgi apparatus membrane</location>
        <topology evidence="1">Single-pass type II membrane protein</topology>
    </subcellularLocation>
</comment>
<keyword evidence="6" id="KW-0735">Signal-anchor</keyword>
<dbReference type="KEGG" id="bfo:118428424"/>
<evidence type="ECO:0000256" key="8">
    <source>
        <dbReference type="ARBA" id="ARBA00023034"/>
    </source>
</evidence>
<dbReference type="AlphaFoldDB" id="A0A9J7M4C6"/>
<dbReference type="GeneID" id="118428424"/>
<evidence type="ECO:0000256" key="1">
    <source>
        <dbReference type="ARBA" id="ARBA00004323"/>
    </source>
</evidence>
<dbReference type="RefSeq" id="XP_035694372.1">
    <property type="nucleotide sequence ID" value="XM_035838479.1"/>
</dbReference>
<dbReference type="CDD" id="cd23963">
    <property type="entry name" value="GT29_ST8SIA"/>
    <property type="match status" value="1"/>
</dbReference>
<keyword evidence="10" id="KW-0325">Glycoprotein</keyword>
<evidence type="ECO:0000256" key="3">
    <source>
        <dbReference type="ARBA" id="ARBA00022676"/>
    </source>
</evidence>
<evidence type="ECO:0000256" key="5">
    <source>
        <dbReference type="ARBA" id="ARBA00022692"/>
    </source>
</evidence>
<evidence type="ECO:0000256" key="2">
    <source>
        <dbReference type="ARBA" id="ARBA00006003"/>
    </source>
</evidence>
<dbReference type="Pfam" id="PF00777">
    <property type="entry name" value="Glyco_transf_29"/>
    <property type="match status" value="1"/>
</dbReference>
<evidence type="ECO:0000256" key="4">
    <source>
        <dbReference type="ARBA" id="ARBA00022679"/>
    </source>
</evidence>
<organism evidence="11 12">
    <name type="scientific">Branchiostoma floridae</name>
    <name type="common">Florida lancelet</name>
    <name type="synonym">Amphioxus</name>
    <dbReference type="NCBI Taxonomy" id="7739"/>
    <lineage>
        <taxon>Eukaryota</taxon>
        <taxon>Metazoa</taxon>
        <taxon>Chordata</taxon>
        <taxon>Cephalochordata</taxon>
        <taxon>Leptocardii</taxon>
        <taxon>Amphioxiformes</taxon>
        <taxon>Branchiostomatidae</taxon>
        <taxon>Branchiostoma</taxon>
    </lineage>
</organism>
<evidence type="ECO:0000313" key="11">
    <source>
        <dbReference type="Proteomes" id="UP000001554"/>
    </source>
</evidence>
<dbReference type="InterPro" id="IPR050943">
    <property type="entry name" value="Glycosyltr_29_Sialyltrsf"/>
</dbReference>
<dbReference type="OMA" id="THIPYHY"/>
<keyword evidence="4" id="KW-0808">Transferase</keyword>
<comment type="similarity">
    <text evidence="2">Belongs to the glycosyltransferase 29 family.</text>
</comment>
<name>A0A9J7M4C6_BRAFL</name>
<reference evidence="12" key="2">
    <citation type="submission" date="2025-08" db="UniProtKB">
        <authorList>
            <consortium name="RefSeq"/>
        </authorList>
    </citation>
    <scope>IDENTIFICATION</scope>
    <source>
        <strain evidence="12">S238N-H82</strain>
        <tissue evidence="12">Testes</tissue>
    </source>
</reference>
<dbReference type="PANTHER" id="PTHR11987:SF36">
    <property type="entry name" value="SIA-ALPHA-2,3-GAL-BETA-1,4-GLCNAC-R:ALPHA 2,8-SIALYLTRANSFERASE"/>
    <property type="match status" value="1"/>
</dbReference>
<dbReference type="InterPro" id="IPR001675">
    <property type="entry name" value="Glyco_trans_29"/>
</dbReference>
<proteinExistence type="inferred from homology"/>
<keyword evidence="11" id="KW-1185">Reference proteome</keyword>
<dbReference type="Gene3D" id="3.90.1480.20">
    <property type="entry name" value="Glycosyl transferase family 29"/>
    <property type="match status" value="1"/>
</dbReference>
<keyword evidence="5" id="KW-0812">Transmembrane</keyword>
<evidence type="ECO:0000256" key="6">
    <source>
        <dbReference type="ARBA" id="ARBA00022968"/>
    </source>
</evidence>
<dbReference type="PANTHER" id="PTHR11987">
    <property type="entry name" value="ALPHA-2,8-SIALYLTRANSFERASE"/>
    <property type="match status" value="1"/>
</dbReference>
<dbReference type="Proteomes" id="UP000001554">
    <property type="component" value="Chromosome 13"/>
</dbReference>
<keyword evidence="7" id="KW-1133">Transmembrane helix</keyword>
<evidence type="ECO:0000256" key="10">
    <source>
        <dbReference type="ARBA" id="ARBA00023180"/>
    </source>
</evidence>
<evidence type="ECO:0000256" key="9">
    <source>
        <dbReference type="ARBA" id="ARBA00023136"/>
    </source>
</evidence>
<evidence type="ECO:0000256" key="7">
    <source>
        <dbReference type="ARBA" id="ARBA00022989"/>
    </source>
</evidence>
<evidence type="ECO:0000313" key="12">
    <source>
        <dbReference type="RefSeq" id="XP_035694372.1"/>
    </source>
</evidence>
<dbReference type="GO" id="GO:0003828">
    <property type="term" value="F:alpha-N-acetylneuraminate alpha-2,8-sialyltransferase activity"/>
    <property type="evidence" value="ECO:0000318"/>
    <property type="project" value="GO_Central"/>
</dbReference>
<dbReference type="GO" id="GO:0000139">
    <property type="term" value="C:Golgi membrane"/>
    <property type="evidence" value="ECO:0007669"/>
    <property type="project" value="UniProtKB-SubCell"/>
</dbReference>
<keyword evidence="3" id="KW-0328">Glycosyltransferase</keyword>
<reference evidence="11" key="1">
    <citation type="journal article" date="2020" name="Nat. Ecol. Evol.">
        <title>Deeply conserved synteny resolves early events in vertebrate evolution.</title>
        <authorList>
            <person name="Simakov O."/>
            <person name="Marletaz F."/>
            <person name="Yue J.X."/>
            <person name="O'Connell B."/>
            <person name="Jenkins J."/>
            <person name="Brandt A."/>
            <person name="Calef R."/>
            <person name="Tung C.H."/>
            <person name="Huang T.K."/>
            <person name="Schmutz J."/>
            <person name="Satoh N."/>
            <person name="Yu J.K."/>
            <person name="Putnam N.H."/>
            <person name="Green R.E."/>
            <person name="Rokhsar D.S."/>
        </authorList>
    </citation>
    <scope>NUCLEOTIDE SEQUENCE [LARGE SCALE GENOMIC DNA]</scope>
    <source>
        <strain evidence="11">S238N-H82</strain>
    </source>
</reference>
<protein>
    <submittedName>
        <fullName evidence="12">Sia-alpha-2,3-Gal-beta-1,4-GlcNAc-R:alpha 2,8-sialyltransferase-like</fullName>
    </submittedName>
</protein>
<accession>A0A9J7M4C6</accession>
<dbReference type="OrthoDB" id="10264956at2759"/>
<dbReference type="GO" id="GO:0009311">
    <property type="term" value="P:oligosaccharide metabolic process"/>
    <property type="evidence" value="ECO:0000318"/>
    <property type="project" value="GO_Central"/>
</dbReference>